<accession>A0ABR2HSQ0</accession>
<protein>
    <submittedName>
        <fullName evidence="3">HET-domain-containing protein</fullName>
    </submittedName>
</protein>
<organism evidence="3 4">
    <name type="scientific">Apiospora arundinis</name>
    <dbReference type="NCBI Taxonomy" id="335852"/>
    <lineage>
        <taxon>Eukaryota</taxon>
        <taxon>Fungi</taxon>
        <taxon>Dikarya</taxon>
        <taxon>Ascomycota</taxon>
        <taxon>Pezizomycotina</taxon>
        <taxon>Sordariomycetes</taxon>
        <taxon>Xylariomycetidae</taxon>
        <taxon>Amphisphaeriales</taxon>
        <taxon>Apiosporaceae</taxon>
        <taxon>Apiospora</taxon>
    </lineage>
</organism>
<dbReference type="PANTHER" id="PTHR33112">
    <property type="entry name" value="DOMAIN PROTEIN, PUTATIVE-RELATED"/>
    <property type="match status" value="1"/>
</dbReference>
<dbReference type="InterPro" id="IPR010730">
    <property type="entry name" value="HET"/>
</dbReference>
<evidence type="ECO:0000313" key="3">
    <source>
        <dbReference type="EMBL" id="KAK8851727.1"/>
    </source>
</evidence>
<comment type="caution">
    <text evidence="3">The sequence shown here is derived from an EMBL/GenBank/DDBJ whole genome shotgun (WGS) entry which is preliminary data.</text>
</comment>
<evidence type="ECO:0000256" key="1">
    <source>
        <dbReference type="SAM" id="MobiDB-lite"/>
    </source>
</evidence>
<name>A0ABR2HSQ0_9PEZI</name>
<dbReference type="Proteomes" id="UP001390339">
    <property type="component" value="Unassembled WGS sequence"/>
</dbReference>
<reference evidence="3 4" key="1">
    <citation type="journal article" date="2024" name="IMA Fungus">
        <title>Apiospora arundinis, a panoply of carbohydrate-active enzymes and secondary metabolites.</title>
        <authorList>
            <person name="Sorensen T."/>
            <person name="Petersen C."/>
            <person name="Muurmann A.T."/>
            <person name="Christiansen J.V."/>
            <person name="Brundto M.L."/>
            <person name="Overgaard C.K."/>
            <person name="Boysen A.T."/>
            <person name="Wollenberg R.D."/>
            <person name="Larsen T.O."/>
            <person name="Sorensen J.L."/>
            <person name="Nielsen K.L."/>
            <person name="Sondergaard T.E."/>
        </authorList>
    </citation>
    <scope>NUCLEOTIDE SEQUENCE [LARGE SCALE GENOMIC DNA]</scope>
    <source>
        <strain evidence="3 4">AAU 773</strain>
    </source>
</reference>
<feature type="region of interest" description="Disordered" evidence="1">
    <location>
        <begin position="321"/>
        <end position="340"/>
    </location>
</feature>
<proteinExistence type="predicted"/>
<dbReference type="PANTHER" id="PTHR33112:SF16">
    <property type="entry name" value="HETEROKARYON INCOMPATIBILITY DOMAIN-CONTAINING PROTEIN"/>
    <property type="match status" value="1"/>
</dbReference>
<dbReference type="EMBL" id="JAPCWZ010000009">
    <property type="protein sequence ID" value="KAK8851727.1"/>
    <property type="molecule type" value="Genomic_DNA"/>
</dbReference>
<gene>
    <name evidence="3" type="ORF">PGQ11_014206</name>
</gene>
<feature type="compositionally biased region" description="Acidic residues" evidence="1">
    <location>
        <begin position="325"/>
        <end position="336"/>
    </location>
</feature>
<feature type="domain" description="Heterokaryon incompatibility" evidence="2">
    <location>
        <begin position="215"/>
        <end position="393"/>
    </location>
</feature>
<evidence type="ECO:0000313" key="4">
    <source>
        <dbReference type="Proteomes" id="UP001390339"/>
    </source>
</evidence>
<sequence>MGDLISLNMELDLIGLSEPDSMKPSGLTGNGPSSRHFTICDTCRKMNIELLMKEVMFANPKFSCDLCSPFGRDKGTFVCVFEDGTQDGGANQGDTPPRPVGLGYFNGKKTGSIVQFPFPYVFTRPGDPAATKYGIPPVRHVQEDLHPDLAAGFIRACIERDIDDKPVQTTPISQQPGRLIDVFPDGVESHWSEESAVRLVSSSECWSASDPFPDFIALSHCWGKTLTKDRTTNMANLRSRLQGIPHESLPPSFRDSVTITRALGVRYLWIDALCIIQDSGEDWAAESVKMASVYGNALLTIAADSSPDSFGGILKKRVVSNVGDGPEEEEDDEDDPLSSLSADNNVNRFIEITSVLSTGEESTLLIYRPPLELERPEALKGSILSTRGWTFQENILSTRTIHFTATQMVWESRGVFTTEDGLPFVRAFGEDEQVRSIMAGEAYTKDDLFQIWHTWIVEQNYSNRDFTKYKDRGIAIAGVARRLAAQTGARYLAGLWAHSLTTDLGWFRTSKLDPKSRDNLPRQPTWSWISYDFAVAWRPVQPVVTAIRSDQVDDMTKKYMGGDCLVERMILHKYDVELECVDGSDNPFGPITSGKLRITCDKGKCDLVQQPWGPCIMLPSGDDSPLGKAIMDHDDSPGPLEYVILGSWRSVVREGIEVTLLLLKPSPDSTPGSQHPPVYRRVGVAHVQGYHNEIAETWCSQAKEVDIILE</sequence>
<keyword evidence="4" id="KW-1185">Reference proteome</keyword>
<dbReference type="Pfam" id="PF06985">
    <property type="entry name" value="HET"/>
    <property type="match status" value="1"/>
</dbReference>
<evidence type="ECO:0000259" key="2">
    <source>
        <dbReference type="Pfam" id="PF06985"/>
    </source>
</evidence>